<organism evidence="1 2">
    <name type="scientific">Gordonia soli NBRC 108243</name>
    <dbReference type="NCBI Taxonomy" id="1223545"/>
    <lineage>
        <taxon>Bacteria</taxon>
        <taxon>Bacillati</taxon>
        <taxon>Actinomycetota</taxon>
        <taxon>Actinomycetes</taxon>
        <taxon>Mycobacteriales</taxon>
        <taxon>Gordoniaceae</taxon>
        <taxon>Gordonia</taxon>
    </lineage>
</organism>
<name>M0QD48_9ACTN</name>
<proteinExistence type="predicted"/>
<sequence>MEIRARRVDGRDVRWSFGEVPSVYHLDPPLHGCAYVVAFAARAAMGDCFAVWRADRHGVLHHDRKRPGRINQVIVGRVWDETDHDRGFAALGYTVAR</sequence>
<evidence type="ECO:0000313" key="1">
    <source>
        <dbReference type="EMBL" id="GAC66538.1"/>
    </source>
</evidence>
<accession>M0QD48</accession>
<reference evidence="1 2" key="1">
    <citation type="submission" date="2013-01" db="EMBL/GenBank/DDBJ databases">
        <title>Whole genome shotgun sequence of Gordonia soli NBRC 108243.</title>
        <authorList>
            <person name="Isaki-Nakamura S."/>
            <person name="Hosoyama A."/>
            <person name="Tsuchikane K."/>
            <person name="Ando Y."/>
            <person name="Baba S."/>
            <person name="Ohji S."/>
            <person name="Hamada M."/>
            <person name="Tamura T."/>
            <person name="Yamazoe A."/>
            <person name="Yamazaki S."/>
            <person name="Fujita N."/>
        </authorList>
    </citation>
    <scope>NUCLEOTIDE SEQUENCE [LARGE SCALE GENOMIC DNA]</scope>
    <source>
        <strain evidence="1 2">NBRC 108243</strain>
    </source>
</reference>
<evidence type="ECO:0000313" key="2">
    <source>
        <dbReference type="Proteomes" id="UP000011666"/>
    </source>
</evidence>
<dbReference type="EMBL" id="BANX01000002">
    <property type="protein sequence ID" value="GAC66538.1"/>
    <property type="molecule type" value="Genomic_DNA"/>
</dbReference>
<dbReference type="AlphaFoldDB" id="M0QD48"/>
<comment type="caution">
    <text evidence="1">The sequence shown here is derived from an EMBL/GenBank/DDBJ whole genome shotgun (WGS) entry which is preliminary data.</text>
</comment>
<dbReference type="Proteomes" id="UP000011666">
    <property type="component" value="Unassembled WGS sequence"/>
</dbReference>
<keyword evidence="2" id="KW-1185">Reference proteome</keyword>
<gene>
    <name evidence="1" type="ORF">GS4_02_02500</name>
</gene>
<protein>
    <submittedName>
        <fullName evidence="1">Uncharacterized protein</fullName>
    </submittedName>
</protein>